<accession>A0A7L0LP86</accession>
<dbReference type="GO" id="GO:0000978">
    <property type="term" value="F:RNA polymerase II cis-regulatory region sequence-specific DNA binding"/>
    <property type="evidence" value="ECO:0007669"/>
    <property type="project" value="TreeGrafter"/>
</dbReference>
<dbReference type="GO" id="GO:0005634">
    <property type="term" value="C:nucleus"/>
    <property type="evidence" value="ECO:0007669"/>
    <property type="project" value="UniProtKB-SubCell"/>
</dbReference>
<evidence type="ECO:0000313" key="11">
    <source>
        <dbReference type="Proteomes" id="UP000567822"/>
    </source>
</evidence>
<evidence type="ECO:0000256" key="2">
    <source>
        <dbReference type="ARBA" id="ARBA00022723"/>
    </source>
</evidence>
<feature type="domain" description="C2H2-type" evidence="9">
    <location>
        <begin position="8"/>
        <end position="35"/>
    </location>
</feature>
<evidence type="ECO:0000256" key="7">
    <source>
        <dbReference type="PROSITE-ProRule" id="PRU00042"/>
    </source>
</evidence>
<comment type="caution">
    <text evidence="10">The sequence shown here is derived from an EMBL/GenBank/DDBJ whole genome shotgun (WGS) entry which is preliminary data.</text>
</comment>
<keyword evidence="11" id="KW-1185">Reference proteome</keyword>
<dbReference type="PANTHER" id="PTHR23226:SF416">
    <property type="entry name" value="FI01424P"/>
    <property type="match status" value="1"/>
</dbReference>
<dbReference type="Gene3D" id="3.30.160.60">
    <property type="entry name" value="Classic Zinc Finger"/>
    <property type="match status" value="2"/>
</dbReference>
<feature type="non-terminal residue" evidence="10">
    <location>
        <position position="1"/>
    </location>
</feature>
<evidence type="ECO:0000313" key="10">
    <source>
        <dbReference type="EMBL" id="NXK70991.1"/>
    </source>
</evidence>
<evidence type="ECO:0000256" key="5">
    <source>
        <dbReference type="ARBA" id="ARBA00022833"/>
    </source>
</evidence>
<protein>
    <submittedName>
        <fullName evidence="10">ZN667 protein</fullName>
    </submittedName>
</protein>
<name>A0A7L0LP86_9SYLV</name>
<comment type="subcellular location">
    <subcellularLocation>
        <location evidence="1">Nucleus</location>
    </subcellularLocation>
</comment>
<dbReference type="EMBL" id="VXAN01002281">
    <property type="protein sequence ID" value="NXK70991.1"/>
    <property type="molecule type" value="Genomic_DNA"/>
</dbReference>
<dbReference type="PROSITE" id="PS50157">
    <property type="entry name" value="ZINC_FINGER_C2H2_2"/>
    <property type="match status" value="2"/>
</dbReference>
<dbReference type="PANTHER" id="PTHR23226">
    <property type="entry name" value="ZINC FINGER AND SCAN DOMAIN-CONTAINING"/>
    <property type="match status" value="1"/>
</dbReference>
<dbReference type="AlphaFoldDB" id="A0A7L0LP86"/>
<dbReference type="InterPro" id="IPR036236">
    <property type="entry name" value="Znf_C2H2_sf"/>
</dbReference>
<dbReference type="FunFam" id="3.30.160.60:FF:000446">
    <property type="entry name" value="Zinc finger protein"/>
    <property type="match status" value="1"/>
</dbReference>
<dbReference type="GO" id="GO:0000981">
    <property type="term" value="F:DNA-binding transcription factor activity, RNA polymerase II-specific"/>
    <property type="evidence" value="ECO:0007669"/>
    <property type="project" value="TreeGrafter"/>
</dbReference>
<feature type="non-terminal residue" evidence="10">
    <location>
        <position position="72"/>
    </location>
</feature>
<feature type="domain" description="C2H2-type" evidence="9">
    <location>
        <begin position="36"/>
        <end position="63"/>
    </location>
</feature>
<dbReference type="GO" id="GO:0008270">
    <property type="term" value="F:zinc ion binding"/>
    <property type="evidence" value="ECO:0007669"/>
    <property type="project" value="UniProtKB-KW"/>
</dbReference>
<evidence type="ECO:0000256" key="3">
    <source>
        <dbReference type="ARBA" id="ARBA00022737"/>
    </source>
</evidence>
<keyword evidence="6" id="KW-0539">Nucleus</keyword>
<dbReference type="InterPro" id="IPR013087">
    <property type="entry name" value="Znf_C2H2_type"/>
</dbReference>
<feature type="region of interest" description="Disordered" evidence="8">
    <location>
        <begin position="22"/>
        <end position="46"/>
    </location>
</feature>
<reference evidence="10 11" key="1">
    <citation type="submission" date="2019-09" db="EMBL/GenBank/DDBJ databases">
        <title>Bird 10,000 Genomes (B10K) Project - Family phase.</title>
        <authorList>
            <person name="Zhang G."/>
        </authorList>
    </citation>
    <scope>NUCLEOTIDE SEQUENCE [LARGE SCALE GENOMIC DNA]</scope>
    <source>
        <strain evidence="10">B10K-DU-009-59</strain>
        <tissue evidence="10">Muscle</tissue>
    </source>
</reference>
<dbReference type="Proteomes" id="UP000567822">
    <property type="component" value="Unassembled WGS sequence"/>
</dbReference>
<dbReference type="SUPFAM" id="SSF57667">
    <property type="entry name" value="beta-beta-alpha zinc fingers"/>
    <property type="match status" value="1"/>
</dbReference>
<keyword evidence="3" id="KW-0677">Repeat</keyword>
<sequence length="72" mass="8031">IHSGERPYKGFVCGKSFCHRPSLTRHQQSHSEERPHECPQGGKGFWARSDLLTHQPMHTRGRGPSAAPTAGR</sequence>
<proteinExistence type="predicted"/>
<dbReference type="FunFam" id="3.30.160.60:FF:002343">
    <property type="entry name" value="Zinc finger protein 33A"/>
    <property type="match status" value="1"/>
</dbReference>
<evidence type="ECO:0000256" key="1">
    <source>
        <dbReference type="ARBA" id="ARBA00004123"/>
    </source>
</evidence>
<evidence type="ECO:0000256" key="6">
    <source>
        <dbReference type="ARBA" id="ARBA00023242"/>
    </source>
</evidence>
<keyword evidence="4 7" id="KW-0863">Zinc-finger</keyword>
<keyword evidence="2" id="KW-0479">Metal-binding</keyword>
<organism evidence="10 11">
    <name type="scientific">Sylvietta virens</name>
    <name type="common">Green crombec</name>
    <dbReference type="NCBI Taxonomy" id="208069"/>
    <lineage>
        <taxon>Eukaryota</taxon>
        <taxon>Metazoa</taxon>
        <taxon>Chordata</taxon>
        <taxon>Craniata</taxon>
        <taxon>Vertebrata</taxon>
        <taxon>Euteleostomi</taxon>
        <taxon>Archelosauria</taxon>
        <taxon>Archosauria</taxon>
        <taxon>Dinosauria</taxon>
        <taxon>Saurischia</taxon>
        <taxon>Theropoda</taxon>
        <taxon>Coelurosauria</taxon>
        <taxon>Aves</taxon>
        <taxon>Neognathae</taxon>
        <taxon>Neoaves</taxon>
        <taxon>Telluraves</taxon>
        <taxon>Australaves</taxon>
        <taxon>Passeriformes</taxon>
        <taxon>Sylvioidea</taxon>
        <taxon>Sylviidae</taxon>
        <taxon>Acrocephalinae</taxon>
        <taxon>Sylvietta</taxon>
    </lineage>
</organism>
<keyword evidence="5" id="KW-0862">Zinc</keyword>
<gene>
    <name evidence="10" type="primary">Znf667</name>
    <name evidence="10" type="ORF">SYLVIR_R15340</name>
</gene>
<evidence type="ECO:0000259" key="9">
    <source>
        <dbReference type="PROSITE" id="PS50157"/>
    </source>
</evidence>
<evidence type="ECO:0000256" key="8">
    <source>
        <dbReference type="SAM" id="MobiDB-lite"/>
    </source>
</evidence>
<evidence type="ECO:0000256" key="4">
    <source>
        <dbReference type="ARBA" id="ARBA00022771"/>
    </source>
</evidence>